<feature type="transmembrane region" description="Helical" evidence="1">
    <location>
        <begin position="342"/>
        <end position="360"/>
    </location>
</feature>
<comment type="caution">
    <text evidence="2">The sequence shown here is derived from an EMBL/GenBank/DDBJ whole genome shotgun (WGS) entry which is preliminary data.</text>
</comment>
<keyword evidence="1" id="KW-1133">Transmembrane helix</keyword>
<evidence type="ECO:0000256" key="1">
    <source>
        <dbReference type="SAM" id="Phobius"/>
    </source>
</evidence>
<keyword evidence="3" id="KW-1185">Reference proteome</keyword>
<sequence>MTGTWSLLRLVLRRDRLLMPLWIVFLALAPMGYLSSIKAAYPDAAARQHFYDLNATSATFVVRNGPLYGSSVGELLTWQCGFVPVVVGLIALLTVVRHTRTEEEAGRRELTGATAVGRHAGLVAAVLAAYGACLVHGLLVALGVAAQGVPVAGALALGLGFTLTGWVFAGVGAVAAQLTWGARGARGIGIGGLVLAFLLRAAGDSSATTGGSAGWLAWLSPIGWAHRLRPLAGERWWVLLLGVVSTGLLLAAAVGLSARRDLGAALLPARLGRPAAKASLRSPLALAWRLQRGTLLVWIVCLALVGLLMGGVAQNVADLVRDNKAVADVFARLGGGGAVMDAYLAGTMTLFGLAAAGYAVQATLKLRAEEAAGRAEPVLATAVGRLGWAAAHLVFALLGSAFVLAVTGLATGVAYGDGARLVPAALAQLPAVWVLAGLAAALIGFLPRFAAAAWGLLGAFLLLSLVGTALRWNDVVLGISPFAHLPRLPGGTFSTTPLLWLVLIAAATGAGGLAALRCRDMPVG</sequence>
<protein>
    <submittedName>
        <fullName evidence="2">ABC transporter permease</fullName>
    </submittedName>
</protein>
<evidence type="ECO:0000313" key="3">
    <source>
        <dbReference type="Proteomes" id="UP001304298"/>
    </source>
</evidence>
<reference evidence="2 3" key="1">
    <citation type="submission" date="2023-12" db="EMBL/GenBank/DDBJ databases">
        <title>Amycolatopsis sp. V23-08.</title>
        <authorList>
            <person name="Somphong A."/>
        </authorList>
    </citation>
    <scope>NUCLEOTIDE SEQUENCE [LARGE SCALE GENOMIC DNA]</scope>
    <source>
        <strain evidence="2 3">V23-08</strain>
    </source>
</reference>
<feature type="transmembrane region" description="Helical" evidence="1">
    <location>
        <begin position="151"/>
        <end position="175"/>
    </location>
</feature>
<accession>A0ABU5RPK9</accession>
<feature type="transmembrane region" description="Helical" evidence="1">
    <location>
        <begin position="187"/>
        <end position="203"/>
    </location>
</feature>
<name>A0ABU5RPK9_9PSEU</name>
<feature type="transmembrane region" description="Helical" evidence="1">
    <location>
        <begin position="453"/>
        <end position="472"/>
    </location>
</feature>
<dbReference type="RefSeq" id="WP_323337949.1">
    <property type="nucleotide sequence ID" value="NZ_JAYFSI010000029.1"/>
</dbReference>
<evidence type="ECO:0000313" key="2">
    <source>
        <dbReference type="EMBL" id="MEA5367819.1"/>
    </source>
</evidence>
<feature type="transmembrane region" description="Helical" evidence="1">
    <location>
        <begin position="393"/>
        <end position="415"/>
    </location>
</feature>
<feature type="transmembrane region" description="Helical" evidence="1">
    <location>
        <begin position="498"/>
        <end position="516"/>
    </location>
</feature>
<dbReference type="EMBL" id="JAYFSI010000029">
    <property type="protein sequence ID" value="MEA5367819.1"/>
    <property type="molecule type" value="Genomic_DNA"/>
</dbReference>
<keyword evidence="1" id="KW-0472">Membrane</keyword>
<proteinExistence type="predicted"/>
<feature type="transmembrane region" description="Helical" evidence="1">
    <location>
        <begin position="295"/>
        <end position="313"/>
    </location>
</feature>
<organism evidence="2 3">
    <name type="scientific">Amycolatopsis heterodermiae</name>
    <dbReference type="NCBI Taxonomy" id="3110235"/>
    <lineage>
        <taxon>Bacteria</taxon>
        <taxon>Bacillati</taxon>
        <taxon>Actinomycetota</taxon>
        <taxon>Actinomycetes</taxon>
        <taxon>Pseudonocardiales</taxon>
        <taxon>Pseudonocardiaceae</taxon>
        <taxon>Amycolatopsis</taxon>
    </lineage>
</organism>
<dbReference type="Proteomes" id="UP001304298">
    <property type="component" value="Unassembled WGS sequence"/>
</dbReference>
<feature type="transmembrane region" description="Helical" evidence="1">
    <location>
        <begin position="21"/>
        <end position="41"/>
    </location>
</feature>
<feature type="transmembrane region" description="Helical" evidence="1">
    <location>
        <begin position="120"/>
        <end position="145"/>
    </location>
</feature>
<feature type="transmembrane region" description="Helical" evidence="1">
    <location>
        <begin position="236"/>
        <end position="256"/>
    </location>
</feature>
<gene>
    <name evidence="2" type="ORF">VA596_50370</name>
</gene>
<keyword evidence="1" id="KW-0812">Transmembrane</keyword>
<feature type="transmembrane region" description="Helical" evidence="1">
    <location>
        <begin position="421"/>
        <end position="446"/>
    </location>
</feature>
<feature type="transmembrane region" description="Helical" evidence="1">
    <location>
        <begin position="76"/>
        <end position="99"/>
    </location>
</feature>